<dbReference type="InterPro" id="IPR009597">
    <property type="entry name" value="DUF1206"/>
</dbReference>
<dbReference type="OrthoDB" id="1490880at2"/>
<accession>A0A507ZR68</accession>
<dbReference type="EMBL" id="VIAR01000002">
    <property type="protein sequence ID" value="TQD40256.1"/>
    <property type="molecule type" value="Genomic_DNA"/>
</dbReference>
<feature type="domain" description="DUF1206" evidence="2">
    <location>
        <begin position="94"/>
        <end position="154"/>
    </location>
</feature>
<feature type="transmembrane region" description="Helical" evidence="1">
    <location>
        <begin position="94"/>
        <end position="116"/>
    </location>
</feature>
<name>A0A507ZR68_9FLAO</name>
<evidence type="ECO:0000259" key="2">
    <source>
        <dbReference type="Pfam" id="PF06724"/>
    </source>
</evidence>
<evidence type="ECO:0000256" key="1">
    <source>
        <dbReference type="SAM" id="Phobius"/>
    </source>
</evidence>
<feature type="transmembrane region" description="Helical" evidence="1">
    <location>
        <begin position="179"/>
        <end position="199"/>
    </location>
</feature>
<reference evidence="3 4" key="1">
    <citation type="submission" date="2019-06" db="EMBL/GenBank/DDBJ databases">
        <title>Flavibacter putida gen. nov., sp. nov., a novel marine bacterium of the family Flavobacteriaceae isolated from coastal seawater.</title>
        <authorList>
            <person name="Feng X."/>
        </authorList>
    </citation>
    <scope>NUCLEOTIDE SEQUENCE [LARGE SCALE GENOMIC DNA]</scope>
    <source>
        <strain evidence="3 4">PLHSN227</strain>
    </source>
</reference>
<organism evidence="3 4">
    <name type="scientific">Haloflavibacter putidus</name>
    <dbReference type="NCBI Taxonomy" id="2576776"/>
    <lineage>
        <taxon>Bacteria</taxon>
        <taxon>Pseudomonadati</taxon>
        <taxon>Bacteroidota</taxon>
        <taxon>Flavobacteriia</taxon>
        <taxon>Flavobacteriales</taxon>
        <taxon>Flavobacteriaceae</taxon>
        <taxon>Haloflavibacter</taxon>
    </lineage>
</organism>
<evidence type="ECO:0000313" key="3">
    <source>
        <dbReference type="EMBL" id="TQD40256.1"/>
    </source>
</evidence>
<protein>
    <submittedName>
        <fullName evidence="3">DUF1206 domain-containing protein</fullName>
    </submittedName>
</protein>
<comment type="caution">
    <text evidence="3">The sequence shown here is derived from an EMBL/GenBank/DDBJ whole genome shotgun (WGS) entry which is preliminary data.</text>
</comment>
<dbReference type="Pfam" id="PF06724">
    <property type="entry name" value="DUF1206"/>
    <property type="match status" value="3"/>
</dbReference>
<feature type="transmembrane region" description="Helical" evidence="1">
    <location>
        <begin position="12"/>
        <end position="32"/>
    </location>
</feature>
<evidence type="ECO:0000313" key="4">
    <source>
        <dbReference type="Proteomes" id="UP000317169"/>
    </source>
</evidence>
<feature type="domain" description="DUF1206" evidence="2">
    <location>
        <begin position="11"/>
        <end position="75"/>
    </location>
</feature>
<proteinExistence type="predicted"/>
<feature type="transmembrane region" description="Helical" evidence="1">
    <location>
        <begin position="128"/>
        <end position="151"/>
    </location>
</feature>
<dbReference type="AlphaFoldDB" id="A0A507ZR68"/>
<keyword evidence="4" id="KW-1185">Reference proteome</keyword>
<keyword evidence="1" id="KW-0472">Membrane</keyword>
<dbReference type="RefSeq" id="WP_141420786.1">
    <property type="nucleotide sequence ID" value="NZ_VIAR01000002.1"/>
</dbReference>
<gene>
    <name evidence="3" type="ORF">FKR84_03395</name>
</gene>
<feature type="domain" description="DUF1206" evidence="2">
    <location>
        <begin position="182"/>
        <end position="251"/>
    </location>
</feature>
<sequence>MDSKYKKIAKVGFVAKGSIYIIIGVLSLLTALNLGGQMSGKTQVFEWIQKQAYGQVLLIAMALGLIAYAFWRYIEVTQDPEDIGNDKKGILKKVGFAVSGLSYIAFAGIAIKAVISSQSSGNSSLIKTLGPTVASIILIIVGLGLLAKAIFHLKKVFEKDFLDEFAIQDLKYYKLLKNLGYFGFTARGLVVMLLSYFFLRAGISSRGDKEIKSLSDAFSFLENSDYGMYLAGFAAAGLLCYGLFVLAMAKFKKFS</sequence>
<feature type="transmembrane region" description="Helical" evidence="1">
    <location>
        <begin position="226"/>
        <end position="249"/>
    </location>
</feature>
<keyword evidence="1" id="KW-1133">Transmembrane helix</keyword>
<feature type="transmembrane region" description="Helical" evidence="1">
    <location>
        <begin position="52"/>
        <end position="74"/>
    </location>
</feature>
<keyword evidence="1" id="KW-0812">Transmembrane</keyword>
<dbReference type="Proteomes" id="UP000317169">
    <property type="component" value="Unassembled WGS sequence"/>
</dbReference>